<evidence type="ECO:0000256" key="1">
    <source>
        <dbReference type="ARBA" id="ARBA00022741"/>
    </source>
</evidence>
<proteinExistence type="predicted"/>
<sequence>MIAPAAVHHDGLSDTLLTVDDATFVRGDTVILDHVSLTVRRAERWALIGPNGAGKSTLISLLAATAHPSRGTVDVLGYRLGRVDMRELRAHVGLVTSRHPLTSALDAMSVVLTGATGTLELVPRWPPTPEQTSRARALLTQFGLDPDRGLRWSTMSQGERGRTLIARALMPDPAVLLLDEATTGLDVAAREQLLTTLDGLSRSHPALGTVTVTHHFEELPASTTHAMLLREGRVVASGDAGAVLTSAAVSEAFAHPIEITRTNGRWTARAASAG</sequence>
<dbReference type="PANTHER" id="PTHR43158">
    <property type="entry name" value="SKFA PEPTIDE EXPORT ATP-BINDING PROTEIN SKFE"/>
    <property type="match status" value="1"/>
</dbReference>
<feature type="domain" description="ABC transporter" evidence="3">
    <location>
        <begin position="17"/>
        <end position="256"/>
    </location>
</feature>
<dbReference type="InterPro" id="IPR003439">
    <property type="entry name" value="ABC_transporter-like_ATP-bd"/>
</dbReference>
<dbReference type="PANTHER" id="PTHR43158:SF2">
    <property type="entry name" value="SKFA PEPTIDE EXPORT ATP-BINDING PROTEIN SKFE"/>
    <property type="match status" value="1"/>
</dbReference>
<dbReference type="Pfam" id="PF00005">
    <property type="entry name" value="ABC_tran"/>
    <property type="match status" value="1"/>
</dbReference>
<keyword evidence="5" id="KW-1185">Reference proteome</keyword>
<dbReference type="EMBL" id="JAUHQA010000001">
    <property type="protein sequence ID" value="MDN4481587.1"/>
    <property type="molecule type" value="Genomic_DNA"/>
</dbReference>
<evidence type="ECO:0000313" key="5">
    <source>
        <dbReference type="Proteomes" id="UP001172708"/>
    </source>
</evidence>
<keyword evidence="1" id="KW-0547">Nucleotide-binding</keyword>
<gene>
    <name evidence="4" type="ORF">QQX02_11695</name>
</gene>
<evidence type="ECO:0000313" key="4">
    <source>
        <dbReference type="EMBL" id="MDN4481587.1"/>
    </source>
</evidence>
<dbReference type="InterPro" id="IPR027417">
    <property type="entry name" value="P-loop_NTPase"/>
</dbReference>
<dbReference type="InterPro" id="IPR003593">
    <property type="entry name" value="AAA+_ATPase"/>
</dbReference>
<protein>
    <submittedName>
        <fullName evidence="4">ATP-binding cassette domain-containing protein</fullName>
    </submittedName>
</protein>
<keyword evidence="2 4" id="KW-0067">ATP-binding</keyword>
<dbReference type="Proteomes" id="UP001172708">
    <property type="component" value="Unassembled WGS sequence"/>
</dbReference>
<dbReference type="PROSITE" id="PS50893">
    <property type="entry name" value="ABC_TRANSPORTER_2"/>
    <property type="match status" value="1"/>
</dbReference>
<comment type="caution">
    <text evidence="4">The sequence shown here is derived from an EMBL/GenBank/DDBJ whole genome shotgun (WGS) entry which is preliminary data.</text>
</comment>
<accession>A0ABT8GJG9</accession>
<dbReference type="RefSeq" id="WP_301143280.1">
    <property type="nucleotide sequence ID" value="NZ_JAUHQA010000001.1"/>
</dbReference>
<name>A0ABT8GJG9_9MICO</name>
<evidence type="ECO:0000259" key="3">
    <source>
        <dbReference type="PROSITE" id="PS50893"/>
    </source>
</evidence>
<reference evidence="4" key="1">
    <citation type="submission" date="2023-06" db="EMBL/GenBank/DDBJ databases">
        <title>Egi l300058.</title>
        <authorList>
            <person name="Gao L."/>
            <person name="Fang B.-Z."/>
            <person name="Li W.-J."/>
        </authorList>
    </citation>
    <scope>NUCLEOTIDE SEQUENCE</scope>
    <source>
        <strain evidence="4">EGI L300058</strain>
    </source>
</reference>
<dbReference type="SUPFAM" id="SSF52540">
    <property type="entry name" value="P-loop containing nucleoside triphosphate hydrolases"/>
    <property type="match status" value="1"/>
</dbReference>
<dbReference type="SMART" id="SM00382">
    <property type="entry name" value="AAA"/>
    <property type="match status" value="1"/>
</dbReference>
<organism evidence="4 5">
    <name type="scientific">Demequina muriae</name>
    <dbReference type="NCBI Taxonomy" id="3051664"/>
    <lineage>
        <taxon>Bacteria</taxon>
        <taxon>Bacillati</taxon>
        <taxon>Actinomycetota</taxon>
        <taxon>Actinomycetes</taxon>
        <taxon>Micrococcales</taxon>
        <taxon>Demequinaceae</taxon>
        <taxon>Demequina</taxon>
    </lineage>
</organism>
<dbReference type="GO" id="GO:0005524">
    <property type="term" value="F:ATP binding"/>
    <property type="evidence" value="ECO:0007669"/>
    <property type="project" value="UniProtKB-KW"/>
</dbReference>
<evidence type="ECO:0000256" key="2">
    <source>
        <dbReference type="ARBA" id="ARBA00022840"/>
    </source>
</evidence>
<dbReference type="Gene3D" id="3.40.50.300">
    <property type="entry name" value="P-loop containing nucleotide triphosphate hydrolases"/>
    <property type="match status" value="1"/>
</dbReference>